<dbReference type="InterPro" id="IPR011989">
    <property type="entry name" value="ARM-like"/>
</dbReference>
<keyword evidence="2" id="KW-1185">Reference proteome</keyword>
<evidence type="ECO:0000313" key="2">
    <source>
        <dbReference type="Proteomes" id="UP000784294"/>
    </source>
</evidence>
<feature type="non-terminal residue" evidence="1">
    <location>
        <position position="1"/>
    </location>
</feature>
<reference evidence="1" key="1">
    <citation type="submission" date="2018-11" db="EMBL/GenBank/DDBJ databases">
        <authorList>
            <consortium name="Pathogen Informatics"/>
        </authorList>
    </citation>
    <scope>NUCLEOTIDE SEQUENCE</scope>
</reference>
<organism evidence="1 2">
    <name type="scientific">Protopolystoma xenopodis</name>
    <dbReference type="NCBI Taxonomy" id="117903"/>
    <lineage>
        <taxon>Eukaryota</taxon>
        <taxon>Metazoa</taxon>
        <taxon>Spiralia</taxon>
        <taxon>Lophotrochozoa</taxon>
        <taxon>Platyhelminthes</taxon>
        <taxon>Monogenea</taxon>
        <taxon>Polyopisthocotylea</taxon>
        <taxon>Polystomatidea</taxon>
        <taxon>Polystomatidae</taxon>
        <taxon>Protopolystoma</taxon>
    </lineage>
</organism>
<gene>
    <name evidence="1" type="ORF">PXEA_LOCUS12540</name>
</gene>
<name>A0A448WSF4_9PLAT</name>
<protein>
    <submittedName>
        <fullName evidence="1">Uncharacterized protein</fullName>
    </submittedName>
</protein>
<dbReference type="EMBL" id="CAAALY010040081">
    <property type="protein sequence ID" value="VEL19100.1"/>
    <property type="molecule type" value="Genomic_DNA"/>
</dbReference>
<dbReference type="InterPro" id="IPR016024">
    <property type="entry name" value="ARM-type_fold"/>
</dbReference>
<dbReference type="AlphaFoldDB" id="A0A448WSF4"/>
<dbReference type="SUPFAM" id="SSF48371">
    <property type="entry name" value="ARM repeat"/>
    <property type="match status" value="1"/>
</dbReference>
<proteinExistence type="predicted"/>
<dbReference type="PANTHER" id="PTHR46241:SF1">
    <property type="entry name" value="OUTER DYNEIN ARM-DOCKING COMPLEX SUBUNIT 2"/>
    <property type="match status" value="1"/>
</dbReference>
<dbReference type="PANTHER" id="PTHR46241">
    <property type="entry name" value="ARMADILLO REPEAT-CONTAINING PROTEIN 4 ARMC4"/>
    <property type="match status" value="1"/>
</dbReference>
<comment type="caution">
    <text evidence="1">The sequence shown here is derived from an EMBL/GenBank/DDBJ whole genome shotgun (WGS) entry which is preliminary data.</text>
</comment>
<accession>A0A448WSF4</accession>
<dbReference type="Proteomes" id="UP000784294">
    <property type="component" value="Unassembled WGS sequence"/>
</dbReference>
<dbReference type="OrthoDB" id="1683831at2759"/>
<dbReference type="Gene3D" id="1.25.10.10">
    <property type="entry name" value="Leucine-rich Repeat Variant"/>
    <property type="match status" value="1"/>
</dbReference>
<evidence type="ECO:0000313" key="1">
    <source>
        <dbReference type="EMBL" id="VEL19100.1"/>
    </source>
</evidence>
<sequence length="92" mass="10248">HDDKLRSHLAEAIARCCSWGTNRIEFGRLNAVASLATYLHSSDPLVHRSTARALFQLSKHPVNCATIHEAGAVRLLMKMVGSQGWSNHRERS</sequence>